<comment type="caution">
    <text evidence="1">The sequence shown here is derived from an EMBL/GenBank/DDBJ whole genome shotgun (WGS) entry which is preliminary data.</text>
</comment>
<keyword evidence="2" id="KW-1185">Reference proteome</keyword>
<gene>
    <name evidence="1" type="ORF">RLOC_00015075</name>
</gene>
<reference evidence="1 2" key="1">
    <citation type="submission" date="2017-05" db="EMBL/GenBank/DDBJ databases">
        <title>Genome of assembly of the Bengalese finch, Lonchura striata domestica.</title>
        <authorList>
            <person name="Colquitt B.M."/>
            <person name="Brainard M.S."/>
        </authorList>
    </citation>
    <scope>NUCLEOTIDE SEQUENCE [LARGE SCALE GENOMIC DNA]</scope>
    <source>
        <strain evidence="1">White83orange57</strain>
    </source>
</reference>
<proteinExistence type="predicted"/>
<dbReference type="AlphaFoldDB" id="A0A218UDX2"/>
<accession>A0A218UDX2</accession>
<protein>
    <submittedName>
        <fullName evidence="1">Uncharacterized protein</fullName>
    </submittedName>
</protein>
<sequence>MLILQTRSILCFKRIRSTDDKLSFRSSAFDSEINQCVKDHPGTRINVIPQRS</sequence>
<evidence type="ECO:0000313" key="2">
    <source>
        <dbReference type="Proteomes" id="UP000197619"/>
    </source>
</evidence>
<evidence type="ECO:0000313" key="1">
    <source>
        <dbReference type="EMBL" id="OWK51866.1"/>
    </source>
</evidence>
<organism evidence="1 2">
    <name type="scientific">Lonchura striata</name>
    <name type="common">white-rumped munia</name>
    <dbReference type="NCBI Taxonomy" id="40157"/>
    <lineage>
        <taxon>Eukaryota</taxon>
        <taxon>Metazoa</taxon>
        <taxon>Chordata</taxon>
        <taxon>Craniata</taxon>
        <taxon>Vertebrata</taxon>
        <taxon>Euteleostomi</taxon>
        <taxon>Archelosauria</taxon>
        <taxon>Archosauria</taxon>
        <taxon>Dinosauria</taxon>
        <taxon>Saurischia</taxon>
        <taxon>Theropoda</taxon>
        <taxon>Coelurosauria</taxon>
        <taxon>Aves</taxon>
        <taxon>Neognathae</taxon>
        <taxon>Neoaves</taxon>
        <taxon>Telluraves</taxon>
        <taxon>Australaves</taxon>
        <taxon>Passeriformes</taxon>
        <taxon>Passeroidea</taxon>
        <taxon>Estrildidae</taxon>
        <taxon>Estrildinae</taxon>
        <taxon>Lonchura</taxon>
    </lineage>
</organism>
<dbReference type="EMBL" id="MUZQ01000393">
    <property type="protein sequence ID" value="OWK51866.1"/>
    <property type="molecule type" value="Genomic_DNA"/>
</dbReference>
<dbReference type="Proteomes" id="UP000197619">
    <property type="component" value="Unassembled WGS sequence"/>
</dbReference>
<name>A0A218UDX2_9PASE</name>